<evidence type="ECO:0000313" key="2">
    <source>
        <dbReference type="Proteomes" id="UP000295525"/>
    </source>
</evidence>
<dbReference type="RefSeq" id="WP_132582920.1">
    <property type="nucleotide sequence ID" value="NZ_SMAJ01000008.1"/>
</dbReference>
<protein>
    <submittedName>
        <fullName evidence="1">Uncharacterized protein</fullName>
    </submittedName>
</protein>
<comment type="caution">
    <text evidence="1">The sequence shown here is derived from an EMBL/GenBank/DDBJ whole genome shotgun (WGS) entry which is preliminary data.</text>
</comment>
<dbReference type="EMBL" id="SMAJ01000008">
    <property type="protein sequence ID" value="TCT06366.1"/>
    <property type="molecule type" value="Genomic_DNA"/>
</dbReference>
<sequence>MEHFEISQRESGLHIEGFPDAVKVIAIEGPRSKRLADLALHKDDLEFADGCLDAINLSPEGPYVIREALWRSAIVHFMKCFGDSGARFQLSSAKILKGERPEASIAFKYFKHLRNKHFVHDENSYAQSLPGAILNSETKSYKIEKIVCFAAIAGTLAQENYSNLKLLIQKSRSWVISEFDQLCSTLTAELEREPYERLLKKESLAFRAPIIGEIHKNRNVP</sequence>
<organism evidence="1 2">
    <name type="scientific">Paralcaligenes ureilyticus</name>
    <dbReference type="NCBI Taxonomy" id="627131"/>
    <lineage>
        <taxon>Bacteria</taxon>
        <taxon>Pseudomonadati</taxon>
        <taxon>Pseudomonadota</taxon>
        <taxon>Betaproteobacteria</taxon>
        <taxon>Burkholderiales</taxon>
        <taxon>Alcaligenaceae</taxon>
        <taxon>Paralcaligenes</taxon>
    </lineage>
</organism>
<accession>A0A4R3M158</accession>
<evidence type="ECO:0000313" key="1">
    <source>
        <dbReference type="EMBL" id="TCT06366.1"/>
    </source>
</evidence>
<proteinExistence type="predicted"/>
<dbReference type="OrthoDB" id="8777797at2"/>
<gene>
    <name evidence="1" type="ORF">EDC26_108102</name>
</gene>
<dbReference type="AlphaFoldDB" id="A0A4R3M158"/>
<name>A0A4R3M158_9BURK</name>
<dbReference type="Proteomes" id="UP000295525">
    <property type="component" value="Unassembled WGS sequence"/>
</dbReference>
<keyword evidence="2" id="KW-1185">Reference proteome</keyword>
<reference evidence="1 2" key="1">
    <citation type="submission" date="2019-03" db="EMBL/GenBank/DDBJ databases">
        <title>Genomic Encyclopedia of Type Strains, Phase IV (KMG-IV): sequencing the most valuable type-strain genomes for metagenomic binning, comparative biology and taxonomic classification.</title>
        <authorList>
            <person name="Goeker M."/>
        </authorList>
    </citation>
    <scope>NUCLEOTIDE SEQUENCE [LARGE SCALE GENOMIC DNA]</scope>
    <source>
        <strain evidence="1 2">DSM 24591</strain>
    </source>
</reference>